<dbReference type="Pfam" id="PF02591">
    <property type="entry name" value="Zn_ribbon_9"/>
    <property type="match status" value="1"/>
</dbReference>
<evidence type="ECO:0000259" key="3">
    <source>
        <dbReference type="Pfam" id="PF24481"/>
    </source>
</evidence>
<reference evidence="4 5" key="2">
    <citation type="submission" date="2020-05" db="EMBL/GenBank/DDBJ databases">
        <title>Draft genome sequence of Desulfovibrio sp. strainFSS-1.</title>
        <authorList>
            <person name="Shimoshige H."/>
            <person name="Kobayashi H."/>
            <person name="Maekawa T."/>
        </authorList>
    </citation>
    <scope>NUCLEOTIDE SEQUENCE [LARGE SCALE GENOMIC DNA]</scope>
    <source>
        <strain evidence="4 5">SIID29052-01</strain>
    </source>
</reference>
<accession>A0A6V8LV59</accession>
<keyword evidence="1" id="KW-0175">Coiled coil</keyword>
<dbReference type="PANTHER" id="PTHR39082:SF1">
    <property type="entry name" value="SCAVENGER RECEPTOR CLASS A MEMBER 3"/>
    <property type="match status" value="1"/>
</dbReference>
<dbReference type="RefSeq" id="WP_173084604.1">
    <property type="nucleotide sequence ID" value="NZ_BLTE01000010.1"/>
</dbReference>
<dbReference type="InterPro" id="IPR052376">
    <property type="entry name" value="Oxidative_Scav/Glycosyltrans"/>
</dbReference>
<dbReference type="Proteomes" id="UP000494245">
    <property type="component" value="Unassembled WGS sequence"/>
</dbReference>
<sequence>MYHKQIEQLVMLQRIDGEILTLRTELDNAPQEIQSLEKRHQDAETARNVVLEKLGYLTDQLKRLENDMEEDHVRLRKSKSKMMMVGNSKEYHAMVREMDNLEKLNRSRDEEKAAFAEELERQTSAEQEVTAKAEAVSKELEVARAGLDERMQAARKRLDVLAGQRKEACKVLPPPILSRYEFIRSRLPNPVIVSVDQGVCAGCNISIPPQAFIELQKGQQILSCPNCQRLIFWVQHIAPQTTPEEGKDAKA</sequence>
<proteinExistence type="predicted"/>
<evidence type="ECO:0000259" key="2">
    <source>
        <dbReference type="Pfam" id="PF02591"/>
    </source>
</evidence>
<dbReference type="Pfam" id="PF24481">
    <property type="entry name" value="CT398_CC"/>
    <property type="match status" value="1"/>
</dbReference>
<dbReference type="PANTHER" id="PTHR39082">
    <property type="entry name" value="PHOSPHOLIPASE C-BETA-2-RELATED"/>
    <property type="match status" value="1"/>
</dbReference>
<feature type="domain" description="C4-type zinc ribbon" evidence="2">
    <location>
        <begin position="199"/>
        <end position="230"/>
    </location>
</feature>
<evidence type="ECO:0000313" key="4">
    <source>
        <dbReference type="EMBL" id="GFK94481.1"/>
    </source>
</evidence>
<dbReference type="Gene3D" id="1.10.287.1490">
    <property type="match status" value="1"/>
</dbReference>
<feature type="domain" description="CT398-like coiled coil hairpin" evidence="3">
    <location>
        <begin position="12"/>
        <end position="186"/>
    </location>
</feature>
<evidence type="ECO:0008006" key="6">
    <source>
        <dbReference type="Google" id="ProtNLM"/>
    </source>
</evidence>
<evidence type="ECO:0000313" key="5">
    <source>
        <dbReference type="Proteomes" id="UP000494245"/>
    </source>
</evidence>
<reference evidence="4 5" key="1">
    <citation type="submission" date="2020-04" db="EMBL/GenBank/DDBJ databases">
        <authorList>
            <consortium name="Desulfovibrio sp. FSS-1 genome sequencing consortium"/>
            <person name="Shimoshige H."/>
            <person name="Kobayashi H."/>
            <person name="Maekawa T."/>
        </authorList>
    </citation>
    <scope>NUCLEOTIDE SEQUENCE [LARGE SCALE GENOMIC DNA]</scope>
    <source>
        <strain evidence="4 5">SIID29052-01</strain>
    </source>
</reference>
<dbReference type="SUPFAM" id="SSF57997">
    <property type="entry name" value="Tropomyosin"/>
    <property type="match status" value="1"/>
</dbReference>
<dbReference type="InterPro" id="IPR003743">
    <property type="entry name" value="Zf-RING_7"/>
</dbReference>
<dbReference type="InterPro" id="IPR056003">
    <property type="entry name" value="CT398_CC_hairpin"/>
</dbReference>
<gene>
    <name evidence="4" type="ORF">NNJEOMEG_02327</name>
</gene>
<comment type="caution">
    <text evidence="4">The sequence shown here is derived from an EMBL/GenBank/DDBJ whole genome shotgun (WGS) entry which is preliminary data.</text>
</comment>
<evidence type="ECO:0000256" key="1">
    <source>
        <dbReference type="SAM" id="Coils"/>
    </source>
</evidence>
<protein>
    <recommendedName>
        <fullName evidence="6">C4-type zinc ribbon domain-containing protein</fullName>
    </recommendedName>
</protein>
<keyword evidence="5" id="KW-1185">Reference proteome</keyword>
<feature type="coiled-coil region" evidence="1">
    <location>
        <begin position="19"/>
        <end position="157"/>
    </location>
</feature>
<name>A0A6V8LV59_9BACT</name>
<dbReference type="EMBL" id="BLTE01000010">
    <property type="protein sequence ID" value="GFK94481.1"/>
    <property type="molecule type" value="Genomic_DNA"/>
</dbReference>
<organism evidence="4 5">
    <name type="scientific">Fundidesulfovibrio magnetotacticus</name>
    <dbReference type="NCBI Taxonomy" id="2730080"/>
    <lineage>
        <taxon>Bacteria</taxon>
        <taxon>Pseudomonadati</taxon>
        <taxon>Thermodesulfobacteriota</taxon>
        <taxon>Desulfovibrionia</taxon>
        <taxon>Desulfovibrionales</taxon>
        <taxon>Desulfovibrionaceae</taxon>
        <taxon>Fundidesulfovibrio</taxon>
    </lineage>
</organism>
<dbReference type="AlphaFoldDB" id="A0A6V8LV59"/>